<evidence type="ECO:0000256" key="7">
    <source>
        <dbReference type="ARBA" id="ARBA00022989"/>
    </source>
</evidence>
<dbReference type="AlphaFoldDB" id="A0A6V7NTX6"/>
<keyword evidence="9" id="KW-0408">Iron</keyword>
<evidence type="ECO:0000256" key="10">
    <source>
        <dbReference type="ARBA" id="ARBA00023033"/>
    </source>
</evidence>
<dbReference type="EMBL" id="LR862141">
    <property type="protein sequence ID" value="CAD1821844.1"/>
    <property type="molecule type" value="Genomic_DNA"/>
</dbReference>
<proteinExistence type="inferred from homology"/>
<evidence type="ECO:0000256" key="13">
    <source>
        <dbReference type="SAM" id="Phobius"/>
    </source>
</evidence>
<evidence type="ECO:0008006" key="15">
    <source>
        <dbReference type="Google" id="ProtNLM"/>
    </source>
</evidence>
<dbReference type="GO" id="GO:0016705">
    <property type="term" value="F:oxidoreductase activity, acting on paired donors, with incorporation or reduction of molecular oxygen"/>
    <property type="evidence" value="ECO:0007669"/>
    <property type="project" value="InterPro"/>
</dbReference>
<accession>A0A6V7NTX6</accession>
<keyword evidence="4" id="KW-0349">Heme</keyword>
<dbReference type="InterPro" id="IPR001128">
    <property type="entry name" value="Cyt_P450"/>
</dbReference>
<dbReference type="GO" id="GO:0016020">
    <property type="term" value="C:membrane"/>
    <property type="evidence" value="ECO:0007669"/>
    <property type="project" value="UniProtKB-SubCell"/>
</dbReference>
<sequence length="235" mass="26283">MRGPLHKCLHSLTLTHLASPAAIRDGPLLAHIDALAKKITFELTVKHLMSFDPGEWTESLRREYVLLIVGFFSIPFPSFLFFTTYGRALKAWKKVAEALREVIRKRKEAKKKKRTTCDEKGLEDQEAAAAEKQGLPTVASGRRHMYKKDMVELLEAEGGSLSEEEMVDFLLALLVVGYETTSTIMTLVVKFLTDTPSVLALLRVSSTYPFSSPSSIQSRISPVKICLSCLFLSVF</sequence>
<comment type="similarity">
    <text evidence="3">Belongs to the cytochrome P450 family.</text>
</comment>
<evidence type="ECO:0000256" key="6">
    <source>
        <dbReference type="ARBA" id="ARBA00022723"/>
    </source>
</evidence>
<comment type="cofactor">
    <cofactor evidence="1">
        <name>heme</name>
        <dbReference type="ChEBI" id="CHEBI:30413"/>
    </cofactor>
</comment>
<evidence type="ECO:0000256" key="11">
    <source>
        <dbReference type="ARBA" id="ARBA00023136"/>
    </source>
</evidence>
<evidence type="ECO:0000256" key="3">
    <source>
        <dbReference type="ARBA" id="ARBA00010617"/>
    </source>
</evidence>
<dbReference type="PANTHER" id="PTHR24286">
    <property type="entry name" value="CYTOCHROME P450 26"/>
    <property type="match status" value="1"/>
</dbReference>
<evidence type="ECO:0000256" key="9">
    <source>
        <dbReference type="ARBA" id="ARBA00023004"/>
    </source>
</evidence>
<protein>
    <recommendedName>
        <fullName evidence="15">Cytochrome P450 90A1</fullName>
    </recommendedName>
</protein>
<dbReference type="Gene3D" id="1.10.630.10">
    <property type="entry name" value="Cytochrome P450"/>
    <property type="match status" value="1"/>
</dbReference>
<feature type="transmembrane region" description="Helical" evidence="13">
    <location>
        <begin position="64"/>
        <end position="85"/>
    </location>
</feature>
<feature type="region of interest" description="Disordered" evidence="12">
    <location>
        <begin position="113"/>
        <end position="133"/>
    </location>
</feature>
<evidence type="ECO:0000256" key="2">
    <source>
        <dbReference type="ARBA" id="ARBA00004167"/>
    </source>
</evidence>
<reference evidence="14" key="1">
    <citation type="submission" date="2020-07" db="EMBL/GenBank/DDBJ databases">
        <authorList>
            <person name="Lin J."/>
        </authorList>
    </citation>
    <scope>NUCLEOTIDE SEQUENCE</scope>
</reference>
<keyword evidence="5 13" id="KW-0812">Transmembrane</keyword>
<evidence type="ECO:0000256" key="1">
    <source>
        <dbReference type="ARBA" id="ARBA00001971"/>
    </source>
</evidence>
<dbReference type="GO" id="GO:0010268">
    <property type="term" value="P:brassinosteroid homeostasis"/>
    <property type="evidence" value="ECO:0007669"/>
    <property type="project" value="TreeGrafter"/>
</dbReference>
<evidence type="ECO:0000256" key="12">
    <source>
        <dbReference type="SAM" id="MobiDB-lite"/>
    </source>
</evidence>
<keyword evidence="10" id="KW-0503">Monooxygenase</keyword>
<gene>
    <name evidence="14" type="ORF">CB5_LOCUS5055</name>
</gene>
<dbReference type="GO" id="GO:0020037">
    <property type="term" value="F:heme binding"/>
    <property type="evidence" value="ECO:0007669"/>
    <property type="project" value="InterPro"/>
</dbReference>
<keyword evidence="6" id="KW-0479">Metal-binding</keyword>
<organism evidence="14">
    <name type="scientific">Ananas comosus var. bracteatus</name>
    <name type="common">red pineapple</name>
    <dbReference type="NCBI Taxonomy" id="296719"/>
    <lineage>
        <taxon>Eukaryota</taxon>
        <taxon>Viridiplantae</taxon>
        <taxon>Streptophyta</taxon>
        <taxon>Embryophyta</taxon>
        <taxon>Tracheophyta</taxon>
        <taxon>Spermatophyta</taxon>
        <taxon>Magnoliopsida</taxon>
        <taxon>Liliopsida</taxon>
        <taxon>Poales</taxon>
        <taxon>Bromeliaceae</taxon>
        <taxon>Bromelioideae</taxon>
        <taxon>Ananas</taxon>
    </lineage>
</organism>
<evidence type="ECO:0000256" key="8">
    <source>
        <dbReference type="ARBA" id="ARBA00023002"/>
    </source>
</evidence>
<keyword evidence="7 13" id="KW-1133">Transmembrane helix</keyword>
<evidence type="ECO:0000256" key="4">
    <source>
        <dbReference type="ARBA" id="ARBA00022617"/>
    </source>
</evidence>
<dbReference type="GO" id="GO:0005506">
    <property type="term" value="F:iron ion binding"/>
    <property type="evidence" value="ECO:0007669"/>
    <property type="project" value="InterPro"/>
</dbReference>
<keyword evidence="8" id="KW-0560">Oxidoreductase</keyword>
<dbReference type="GO" id="GO:0016125">
    <property type="term" value="P:sterol metabolic process"/>
    <property type="evidence" value="ECO:0007669"/>
    <property type="project" value="TreeGrafter"/>
</dbReference>
<dbReference type="InterPro" id="IPR036396">
    <property type="entry name" value="Cyt_P450_sf"/>
</dbReference>
<keyword evidence="11 13" id="KW-0472">Membrane</keyword>
<evidence type="ECO:0000313" key="14">
    <source>
        <dbReference type="EMBL" id="CAD1821844.1"/>
    </source>
</evidence>
<dbReference type="SUPFAM" id="SSF48264">
    <property type="entry name" value="Cytochrome P450"/>
    <property type="match status" value="1"/>
</dbReference>
<dbReference type="PANTHER" id="PTHR24286:SF44">
    <property type="entry name" value="3BETA,22ALPHA-DIHYDROXYSTEROID 3-DEHYDROGENASE"/>
    <property type="match status" value="1"/>
</dbReference>
<comment type="subcellular location">
    <subcellularLocation>
        <location evidence="2">Membrane</location>
        <topology evidence="2">Single-pass membrane protein</topology>
    </subcellularLocation>
</comment>
<name>A0A6V7NTX6_ANACO</name>
<dbReference type="GO" id="GO:0016132">
    <property type="term" value="P:brassinosteroid biosynthetic process"/>
    <property type="evidence" value="ECO:0007669"/>
    <property type="project" value="TreeGrafter"/>
</dbReference>
<evidence type="ECO:0000256" key="5">
    <source>
        <dbReference type="ARBA" id="ARBA00022692"/>
    </source>
</evidence>
<dbReference type="GO" id="GO:0004497">
    <property type="term" value="F:monooxygenase activity"/>
    <property type="evidence" value="ECO:0007669"/>
    <property type="project" value="UniProtKB-KW"/>
</dbReference>
<dbReference type="Pfam" id="PF00067">
    <property type="entry name" value="p450"/>
    <property type="match status" value="1"/>
</dbReference>